<evidence type="ECO:0000313" key="2">
    <source>
        <dbReference type="Proteomes" id="UP000214646"/>
    </source>
</evidence>
<name>A0A225DN22_9BACT</name>
<accession>A0A225DN22</accession>
<dbReference type="AlphaFoldDB" id="A0A225DN22"/>
<dbReference type="Proteomes" id="UP000214646">
    <property type="component" value="Unassembled WGS sequence"/>
</dbReference>
<reference evidence="2" key="1">
    <citation type="submission" date="2017-06" db="EMBL/GenBank/DDBJ databases">
        <title>Genome analysis of Fimbriiglobus ruber SP5, the first member of the order Planctomycetales with confirmed chitinolytic capability.</title>
        <authorList>
            <person name="Ravin N.V."/>
            <person name="Rakitin A.L."/>
            <person name="Ivanova A.A."/>
            <person name="Beletsky A.V."/>
            <person name="Kulichevskaya I.S."/>
            <person name="Mardanov A.V."/>
            <person name="Dedysh S.N."/>
        </authorList>
    </citation>
    <scope>NUCLEOTIDE SEQUENCE [LARGE SCALE GENOMIC DNA]</scope>
    <source>
        <strain evidence="2">SP5</strain>
    </source>
</reference>
<protein>
    <recommendedName>
        <fullName evidence="3">DUF4351 domain-containing protein</fullName>
    </recommendedName>
</protein>
<comment type="caution">
    <text evidence="1">The sequence shown here is derived from an EMBL/GenBank/DDBJ whole genome shotgun (WGS) entry which is preliminary data.</text>
</comment>
<keyword evidence="2" id="KW-1185">Reference proteome</keyword>
<proteinExistence type="predicted"/>
<evidence type="ECO:0000313" key="1">
    <source>
        <dbReference type="EMBL" id="OWK41074.1"/>
    </source>
</evidence>
<evidence type="ECO:0008006" key="3">
    <source>
        <dbReference type="Google" id="ProtNLM"/>
    </source>
</evidence>
<sequence length="71" mass="7519">MGEARGEARGRLTEARATLLRLGGKRFGPPPASVVATLEGIADLVRLEELTDRVLDAHSWGELVPDAAQPG</sequence>
<dbReference type="EMBL" id="NIDE01000007">
    <property type="protein sequence ID" value="OWK41074.1"/>
    <property type="molecule type" value="Genomic_DNA"/>
</dbReference>
<organism evidence="1 2">
    <name type="scientific">Fimbriiglobus ruber</name>
    <dbReference type="NCBI Taxonomy" id="1908690"/>
    <lineage>
        <taxon>Bacteria</taxon>
        <taxon>Pseudomonadati</taxon>
        <taxon>Planctomycetota</taxon>
        <taxon>Planctomycetia</taxon>
        <taxon>Gemmatales</taxon>
        <taxon>Gemmataceae</taxon>
        <taxon>Fimbriiglobus</taxon>
    </lineage>
</organism>
<gene>
    <name evidence="1" type="ORF">FRUB_04966</name>
</gene>